<evidence type="ECO:0000256" key="2">
    <source>
        <dbReference type="SAM" id="Phobius"/>
    </source>
</evidence>
<protein>
    <recommendedName>
        <fullName evidence="5">Mid2 domain-containing protein</fullName>
    </recommendedName>
</protein>
<comment type="caution">
    <text evidence="3">The sequence shown here is derived from an EMBL/GenBank/DDBJ whole genome shotgun (WGS) entry which is preliminary data.</text>
</comment>
<name>A0A8H4KHX9_9HYPO</name>
<sequence>MKMADIDSERNRGDLILDQSDPSITSLAVVDERELLRRQNDITYDTTYSSHIGCRGSIKTKCYVTATCGTTRSDELCCNTACATAITTSGDDELTIYPFCVTTDVTVSLYKELRGAGDSTTESSETSSNSGLTAKTAETTGSSSGEATGTTDSAPSSSSDSGGGSSAPVGAIVGGVLGGLALLTLIGFGLWYIRHKKRQAAQGSNVPPTTYQSPPVSYYQQQQPVSNYQQDRNYQPYHPGVSQVEPKNYSPAPNSMGSPATELPSFNNEAHYPGFR</sequence>
<evidence type="ECO:0000313" key="3">
    <source>
        <dbReference type="EMBL" id="KAF4450470.1"/>
    </source>
</evidence>
<gene>
    <name evidence="3" type="ORF">F53441_6469</name>
</gene>
<keyword evidence="4" id="KW-1185">Reference proteome</keyword>
<accession>A0A8H4KHX9</accession>
<evidence type="ECO:0000313" key="4">
    <source>
        <dbReference type="Proteomes" id="UP000605986"/>
    </source>
</evidence>
<feature type="compositionally biased region" description="Low complexity" evidence="1">
    <location>
        <begin position="211"/>
        <end position="230"/>
    </location>
</feature>
<proteinExistence type="predicted"/>
<evidence type="ECO:0008006" key="5">
    <source>
        <dbReference type="Google" id="ProtNLM"/>
    </source>
</evidence>
<feature type="region of interest" description="Disordered" evidence="1">
    <location>
        <begin position="115"/>
        <end position="166"/>
    </location>
</feature>
<feature type="transmembrane region" description="Helical" evidence="2">
    <location>
        <begin position="169"/>
        <end position="193"/>
    </location>
</feature>
<feature type="region of interest" description="Disordered" evidence="1">
    <location>
        <begin position="199"/>
        <end position="276"/>
    </location>
</feature>
<dbReference type="Proteomes" id="UP000605986">
    <property type="component" value="Unassembled WGS sequence"/>
</dbReference>
<reference evidence="3" key="1">
    <citation type="submission" date="2020-01" db="EMBL/GenBank/DDBJ databases">
        <title>Identification and distribution of gene clusters putatively required for synthesis of sphingolipid metabolism inhibitors in phylogenetically diverse species of the filamentous fungus Fusarium.</title>
        <authorList>
            <person name="Kim H.-S."/>
            <person name="Busman M."/>
            <person name="Brown D.W."/>
            <person name="Divon H."/>
            <person name="Uhlig S."/>
            <person name="Proctor R.H."/>
        </authorList>
    </citation>
    <scope>NUCLEOTIDE SEQUENCE</scope>
    <source>
        <strain evidence="3">NRRL 53441</strain>
    </source>
</reference>
<evidence type="ECO:0000256" key="1">
    <source>
        <dbReference type="SAM" id="MobiDB-lite"/>
    </source>
</evidence>
<keyword evidence="2" id="KW-1133">Transmembrane helix</keyword>
<keyword evidence="2" id="KW-0812">Transmembrane</keyword>
<dbReference type="AlphaFoldDB" id="A0A8H4KHX9"/>
<dbReference type="EMBL" id="JAADJG010000250">
    <property type="protein sequence ID" value="KAF4450470.1"/>
    <property type="molecule type" value="Genomic_DNA"/>
</dbReference>
<feature type="compositionally biased region" description="Low complexity" evidence="1">
    <location>
        <begin position="119"/>
        <end position="166"/>
    </location>
</feature>
<organism evidence="3 4">
    <name type="scientific">Fusarium austroafricanum</name>
    <dbReference type="NCBI Taxonomy" id="2364996"/>
    <lineage>
        <taxon>Eukaryota</taxon>
        <taxon>Fungi</taxon>
        <taxon>Dikarya</taxon>
        <taxon>Ascomycota</taxon>
        <taxon>Pezizomycotina</taxon>
        <taxon>Sordariomycetes</taxon>
        <taxon>Hypocreomycetidae</taxon>
        <taxon>Hypocreales</taxon>
        <taxon>Nectriaceae</taxon>
        <taxon>Fusarium</taxon>
        <taxon>Fusarium concolor species complex</taxon>
    </lineage>
</organism>
<dbReference type="OrthoDB" id="5096677at2759"/>
<feature type="compositionally biased region" description="Polar residues" evidence="1">
    <location>
        <begin position="201"/>
        <end position="210"/>
    </location>
</feature>
<feature type="compositionally biased region" description="Polar residues" evidence="1">
    <location>
        <begin position="251"/>
        <end position="268"/>
    </location>
</feature>
<keyword evidence="2" id="KW-0472">Membrane</keyword>